<proteinExistence type="predicted"/>
<dbReference type="InterPro" id="IPR036465">
    <property type="entry name" value="vWFA_dom_sf"/>
</dbReference>
<evidence type="ECO:0000259" key="2">
    <source>
        <dbReference type="Pfam" id="PF25043"/>
    </source>
</evidence>
<dbReference type="OrthoDB" id="1149618at2759"/>
<protein>
    <submittedName>
        <fullName evidence="3">Uncharacterized protein</fullName>
    </submittedName>
</protein>
<evidence type="ECO:0000259" key="1">
    <source>
        <dbReference type="Pfam" id="PF11443"/>
    </source>
</evidence>
<accession>A0A9W6ZZV6</accession>
<reference evidence="3" key="1">
    <citation type="submission" date="2022-07" db="EMBL/GenBank/DDBJ databases">
        <title>Genome analysis of Parmales, a sister group of diatoms, reveals the evolutionary specialization of diatoms from phago-mixotrophs to photoautotrophs.</title>
        <authorList>
            <person name="Ban H."/>
            <person name="Sato S."/>
            <person name="Yoshikawa S."/>
            <person name="Kazumasa Y."/>
            <person name="Nakamura Y."/>
            <person name="Ichinomiya M."/>
            <person name="Saitoh K."/>
            <person name="Sato N."/>
            <person name="Blanc-Mathieu R."/>
            <person name="Endo H."/>
            <person name="Kuwata A."/>
            <person name="Ogata H."/>
        </authorList>
    </citation>
    <scope>NUCLEOTIDE SEQUENCE</scope>
</reference>
<dbReference type="PANTHER" id="PTHR31373:SF27">
    <property type="entry name" value="TROVE DOMAIN-CONTAINING PROTEIN"/>
    <property type="match status" value="1"/>
</dbReference>
<dbReference type="InterPro" id="IPR056690">
    <property type="entry name" value="DUF7788"/>
</dbReference>
<dbReference type="Gene3D" id="3.40.50.410">
    <property type="entry name" value="von Willebrand factor, type A domain"/>
    <property type="match status" value="1"/>
</dbReference>
<dbReference type="InterPro" id="IPR011205">
    <property type="entry name" value="UCP015417_vWA"/>
</dbReference>
<evidence type="ECO:0000313" key="3">
    <source>
        <dbReference type="EMBL" id="GMH60210.1"/>
    </source>
</evidence>
<dbReference type="Proteomes" id="UP001165082">
    <property type="component" value="Unassembled WGS sequence"/>
</dbReference>
<sequence length="647" mass="72047">MSAFDSTLKRKAPFVEGAVNHPSKDREMGENGHSQITREGLNNELLFMFDKAVRNVAFSEVKSCMDSVLDAAKTNDDVIDAYLLAFQTRWGRGGKGEKLIFYQMMNVLLRRLPLTTLSVVPLLPHFGYWKDGLLLLKECAVTNKISSEEDVEKLKEAVYEGFAEQLRKDLAEVAKAREEKRTPSLSFAAKYAPSEKKEFDKVLGCTEPIARLLHPDVKAKGQMIKEYRKALCIIRGALEIPEVMECANKFAEIDFNKVTSLCLNRKMKAYLNEKLKQSKMNTGDYEETGDRHPENEDRVAARKHLIDLIVKKGNVKGKQLFPHELVENVQSGRKSTAENLVINAQWKTLREGVVEMAEKRRDEMEKKEMEKDGWEGVEGCKGVGGKGGLDLGKIICMADVSGSMSGTPMSVSIAMGILLSEVCHDKFRDLVLTFDDNPVFHDLTGCANFTEKVQSLARAPWGGSTNFEGAMQLIADVVRREKLTQEEVPDLMVVSDMQFNQAHSGYSTSGGSFWSTASENIKEMFKKLGEEVHGEALQAPKIIFWNVRSGTTGMPAAADEEGVVCLSGYSPSLMKFVLSGELEDEVVEKIEVDDTTGEVTVVKSKVKVTPAMQLRKVLDEEGLALVAETIKEGGKLEEEWVTIMKDL</sequence>
<dbReference type="InterPro" id="IPR058580">
    <property type="entry name" value="DUF2828"/>
</dbReference>
<feature type="domain" description="DUF2828" evidence="1">
    <location>
        <begin position="140"/>
        <end position="273"/>
    </location>
</feature>
<comment type="caution">
    <text evidence="3">The sequence shown here is derived from an EMBL/GenBank/DDBJ whole genome shotgun (WGS) entry which is preliminary data.</text>
</comment>
<organism evidence="3 4">
    <name type="scientific">Triparma retinervis</name>
    <dbReference type="NCBI Taxonomy" id="2557542"/>
    <lineage>
        <taxon>Eukaryota</taxon>
        <taxon>Sar</taxon>
        <taxon>Stramenopiles</taxon>
        <taxon>Ochrophyta</taxon>
        <taxon>Bolidophyceae</taxon>
        <taxon>Parmales</taxon>
        <taxon>Triparmaceae</taxon>
        <taxon>Triparma</taxon>
    </lineage>
</organism>
<dbReference type="PANTHER" id="PTHR31373">
    <property type="entry name" value="OS06G0652100 PROTEIN"/>
    <property type="match status" value="1"/>
</dbReference>
<dbReference type="Pfam" id="PF11443">
    <property type="entry name" value="DUF2828"/>
    <property type="match status" value="1"/>
</dbReference>
<keyword evidence="4" id="KW-1185">Reference proteome</keyword>
<dbReference type="SUPFAM" id="SSF53300">
    <property type="entry name" value="vWA-like"/>
    <property type="match status" value="1"/>
</dbReference>
<evidence type="ECO:0000313" key="4">
    <source>
        <dbReference type="Proteomes" id="UP001165082"/>
    </source>
</evidence>
<feature type="domain" description="DUF7788" evidence="2">
    <location>
        <begin position="395"/>
        <end position="616"/>
    </location>
</feature>
<dbReference type="Pfam" id="PF25043">
    <property type="entry name" value="DUF7788"/>
    <property type="match status" value="1"/>
</dbReference>
<dbReference type="AlphaFoldDB" id="A0A9W6ZZV6"/>
<gene>
    <name evidence="3" type="ORF">TrRE_jg11984</name>
</gene>
<dbReference type="EMBL" id="BRXZ01003701">
    <property type="protein sequence ID" value="GMH60210.1"/>
    <property type="molecule type" value="Genomic_DNA"/>
</dbReference>
<name>A0A9W6ZZV6_9STRA</name>